<evidence type="ECO:0000256" key="1">
    <source>
        <dbReference type="SAM" id="MobiDB-lite"/>
    </source>
</evidence>
<dbReference type="EMBL" id="JAJATW010000023">
    <property type="protein sequence ID" value="MCB5162806.1"/>
    <property type="molecule type" value="Genomic_DNA"/>
</dbReference>
<evidence type="ECO:0000256" key="2">
    <source>
        <dbReference type="SAM" id="Phobius"/>
    </source>
</evidence>
<dbReference type="RefSeq" id="WP_226755154.1">
    <property type="nucleotide sequence ID" value="NZ_JAJATW010000023.1"/>
</dbReference>
<accession>A0A9X1LF89</accession>
<evidence type="ECO:0000313" key="5">
    <source>
        <dbReference type="Proteomes" id="UP001139095"/>
    </source>
</evidence>
<keyword evidence="5" id="KW-1185">Reference proteome</keyword>
<dbReference type="Gene3D" id="1.10.260.40">
    <property type="entry name" value="lambda repressor-like DNA-binding domains"/>
    <property type="match status" value="1"/>
</dbReference>
<keyword evidence="2" id="KW-0812">Transmembrane</keyword>
<dbReference type="AlphaFoldDB" id="A0A9X1LF89"/>
<dbReference type="PANTHER" id="PTHR34475:SF1">
    <property type="entry name" value="CYTOSKELETON PROTEIN RODZ"/>
    <property type="match status" value="1"/>
</dbReference>
<protein>
    <submittedName>
        <fullName evidence="4">DUF4115 domain-containing protein</fullName>
    </submittedName>
</protein>
<name>A0A9X1LF89_9GAMM</name>
<gene>
    <name evidence="4" type="ORF">LG368_12970</name>
</gene>
<feature type="domain" description="Cytoskeleton protein RodZ-like C-terminal" evidence="3">
    <location>
        <begin position="259"/>
        <end position="330"/>
    </location>
</feature>
<dbReference type="Proteomes" id="UP001139095">
    <property type="component" value="Unassembled WGS sequence"/>
</dbReference>
<dbReference type="Pfam" id="PF13464">
    <property type="entry name" value="RodZ_C"/>
    <property type="match status" value="1"/>
</dbReference>
<dbReference type="InterPro" id="IPR025194">
    <property type="entry name" value="RodZ-like_C"/>
</dbReference>
<feature type="transmembrane region" description="Helical" evidence="2">
    <location>
        <begin position="116"/>
        <end position="137"/>
    </location>
</feature>
<sequence>MTTESNTDSSFNTLYVDTLDIGETLKQGRLEQHLDENDIAKALKIPLDQVRALESNHFSYFRSMTFARGFIKSYCRVLGIESADLLATFDAARKGTESTIQPVDKVNKQTHIGDPIVIVISVVIVAVLVFLVFWWPFQSSSADVSELEPNTANDITETIQEGDADLSLLTEADRFDESNDSTLGNDGSDQASNTVEVDPSNATERNSDEAVVTGLSAETMAILEEAGVNPSDVIRATANVPEPEPETPQTPMYSDDIMVTFSDDCWTEVRDGSGRILFSGVKTAGDDLTLTGKAPYRVVLGYADGVTSFKYKGEEFDFSSFTRKGLARFELK</sequence>
<dbReference type="InterPro" id="IPR010982">
    <property type="entry name" value="Lambda_DNA-bd_dom_sf"/>
</dbReference>
<feature type="compositionally biased region" description="Polar residues" evidence="1">
    <location>
        <begin position="180"/>
        <end position="204"/>
    </location>
</feature>
<evidence type="ECO:0000313" key="4">
    <source>
        <dbReference type="EMBL" id="MCB5162806.1"/>
    </source>
</evidence>
<reference evidence="4" key="1">
    <citation type="submission" date="2021-10" db="EMBL/GenBank/DDBJ databases">
        <title>Marinomonas pontica sp. nov., isolated from the Black Sea.</title>
        <authorList>
            <person name="Zhao L.-H."/>
            <person name="Xue J.-H."/>
        </authorList>
    </citation>
    <scope>NUCLEOTIDE SEQUENCE</scope>
    <source>
        <strain evidence="4">E8</strain>
    </source>
</reference>
<organism evidence="4 5">
    <name type="scientific">Marinomonas algarum</name>
    <dbReference type="NCBI Taxonomy" id="2883105"/>
    <lineage>
        <taxon>Bacteria</taxon>
        <taxon>Pseudomonadati</taxon>
        <taxon>Pseudomonadota</taxon>
        <taxon>Gammaproteobacteria</taxon>
        <taxon>Oceanospirillales</taxon>
        <taxon>Oceanospirillaceae</taxon>
        <taxon>Marinomonas</taxon>
    </lineage>
</organism>
<dbReference type="Pfam" id="PF13413">
    <property type="entry name" value="HTH_25"/>
    <property type="match status" value="1"/>
</dbReference>
<dbReference type="PANTHER" id="PTHR34475">
    <property type="match status" value="1"/>
</dbReference>
<keyword evidence="2" id="KW-1133">Transmembrane helix</keyword>
<proteinExistence type="predicted"/>
<feature type="region of interest" description="Disordered" evidence="1">
    <location>
        <begin position="176"/>
        <end position="208"/>
    </location>
</feature>
<dbReference type="GO" id="GO:0003677">
    <property type="term" value="F:DNA binding"/>
    <property type="evidence" value="ECO:0007669"/>
    <property type="project" value="InterPro"/>
</dbReference>
<dbReference type="InterPro" id="IPR050400">
    <property type="entry name" value="Bact_Cytoskel_RodZ"/>
</dbReference>
<comment type="caution">
    <text evidence="4">The sequence shown here is derived from an EMBL/GenBank/DDBJ whole genome shotgun (WGS) entry which is preliminary data.</text>
</comment>
<keyword evidence="2" id="KW-0472">Membrane</keyword>
<evidence type="ECO:0000259" key="3">
    <source>
        <dbReference type="Pfam" id="PF13464"/>
    </source>
</evidence>